<gene>
    <name evidence="2" type="ORF">LTRI10_LOCUS8156</name>
</gene>
<evidence type="ECO:0000313" key="3">
    <source>
        <dbReference type="Proteomes" id="UP001497516"/>
    </source>
</evidence>
<dbReference type="AlphaFoldDB" id="A0AAV2CY11"/>
<proteinExistence type="predicted"/>
<reference evidence="2 3" key="1">
    <citation type="submission" date="2024-04" db="EMBL/GenBank/DDBJ databases">
        <authorList>
            <person name="Fracassetti M."/>
        </authorList>
    </citation>
    <scope>NUCLEOTIDE SEQUENCE [LARGE SCALE GENOMIC DNA]</scope>
</reference>
<organism evidence="2 3">
    <name type="scientific">Linum trigynum</name>
    <dbReference type="NCBI Taxonomy" id="586398"/>
    <lineage>
        <taxon>Eukaryota</taxon>
        <taxon>Viridiplantae</taxon>
        <taxon>Streptophyta</taxon>
        <taxon>Embryophyta</taxon>
        <taxon>Tracheophyta</taxon>
        <taxon>Spermatophyta</taxon>
        <taxon>Magnoliopsida</taxon>
        <taxon>eudicotyledons</taxon>
        <taxon>Gunneridae</taxon>
        <taxon>Pentapetalae</taxon>
        <taxon>rosids</taxon>
        <taxon>fabids</taxon>
        <taxon>Malpighiales</taxon>
        <taxon>Linaceae</taxon>
        <taxon>Linum</taxon>
    </lineage>
</organism>
<dbReference type="EMBL" id="OZ034814">
    <property type="protein sequence ID" value="CAL1360740.1"/>
    <property type="molecule type" value="Genomic_DNA"/>
</dbReference>
<name>A0AAV2CY11_9ROSI</name>
<dbReference type="Proteomes" id="UP001497516">
    <property type="component" value="Chromosome 10"/>
</dbReference>
<evidence type="ECO:0000313" key="2">
    <source>
        <dbReference type="EMBL" id="CAL1360740.1"/>
    </source>
</evidence>
<evidence type="ECO:0000256" key="1">
    <source>
        <dbReference type="SAM" id="MobiDB-lite"/>
    </source>
</evidence>
<keyword evidence="3" id="KW-1185">Reference proteome</keyword>
<feature type="compositionally biased region" description="Low complexity" evidence="1">
    <location>
        <begin position="1"/>
        <end position="25"/>
    </location>
</feature>
<protein>
    <submittedName>
        <fullName evidence="2">Uncharacterized protein</fullName>
    </submittedName>
</protein>
<feature type="region of interest" description="Disordered" evidence="1">
    <location>
        <begin position="1"/>
        <end position="104"/>
    </location>
</feature>
<accession>A0AAV2CY11</accession>
<sequence length="104" mass="11001">MLPLPATATLSTTATLPATPSHPSPFSSVHYHPPPLLQPRSGSEHFGQRTNPDSVSLAAAFPTHHQSIYPSASSSAAGAPLHPDDSNLHHGSNRGRIGQFRPRI</sequence>